<evidence type="ECO:0000313" key="3">
    <source>
        <dbReference type="Proteomes" id="UP001140206"/>
    </source>
</evidence>
<dbReference type="PANTHER" id="PTHR44259:SF87">
    <property type="entry name" value="F-BOX DOMAIN-CONTAINING PROTEIN"/>
    <property type="match status" value="1"/>
</dbReference>
<proteinExistence type="predicted"/>
<accession>A0AAV8EL96</accession>
<reference evidence="2" key="1">
    <citation type="submission" date="2022-08" db="EMBL/GenBank/DDBJ databases">
        <authorList>
            <person name="Marques A."/>
        </authorList>
    </citation>
    <scope>NUCLEOTIDE SEQUENCE</scope>
    <source>
        <strain evidence="2">RhyPub2mFocal</strain>
        <tissue evidence="2">Leaves</tissue>
    </source>
</reference>
<protein>
    <recommendedName>
        <fullName evidence="1">Ig-like domain-containing protein</fullName>
    </recommendedName>
</protein>
<dbReference type="InterPro" id="IPR005174">
    <property type="entry name" value="KIB1-4_b-propeller"/>
</dbReference>
<feature type="domain" description="Ig-like" evidence="1">
    <location>
        <begin position="8"/>
        <end position="118"/>
    </location>
</feature>
<dbReference type="AlphaFoldDB" id="A0AAV8EL96"/>
<dbReference type="InterPro" id="IPR050942">
    <property type="entry name" value="F-box_BR-signaling"/>
</dbReference>
<keyword evidence="3" id="KW-1185">Reference proteome</keyword>
<sequence>MSWSELLPELLVAIAEKLTEPGAYLRFRCVCSSWRSATQSLPIPPFPKIPWLILPSDHSSSLHHFYSFSEDRLYQLLLPEAPYCDLLLGSSSSSGLLLFARKDFPCQLVHPFTNRRIHHMDYSMFPSILDNVCWDHSSSMVGWRYKPDVIRDGHRFTGRYDFKSMTYCDNFIYALLDKVPEVRVYDSRFEKKLTINPPITLTGNIHTVDLALSPDELFLLVRVDGCDLPYSHIFWLDRHKVVAELSGIRWYHGVVGQVAGEEWKEVSGIRNFAIFVDFMHCFVVEAGCATGLKKNCIYSVLPKPSHHNPTLQNFYIQQFDLDDKSCQILERKLSQYEISASTCTYEPSWFMPNLNSYLGPKRP</sequence>
<name>A0AAV8EL96_9POAL</name>
<evidence type="ECO:0000313" key="2">
    <source>
        <dbReference type="EMBL" id="KAJ4780069.1"/>
    </source>
</evidence>
<evidence type="ECO:0000259" key="1">
    <source>
        <dbReference type="PROSITE" id="PS50835"/>
    </source>
</evidence>
<dbReference type="InterPro" id="IPR007110">
    <property type="entry name" value="Ig-like_dom"/>
</dbReference>
<dbReference type="Proteomes" id="UP001140206">
    <property type="component" value="Chromosome 3"/>
</dbReference>
<dbReference type="EMBL" id="JAMFTS010000003">
    <property type="protein sequence ID" value="KAJ4780069.1"/>
    <property type="molecule type" value="Genomic_DNA"/>
</dbReference>
<dbReference type="Pfam" id="PF03478">
    <property type="entry name" value="Beta-prop_KIB1-4"/>
    <property type="match status" value="1"/>
</dbReference>
<comment type="caution">
    <text evidence="2">The sequence shown here is derived from an EMBL/GenBank/DDBJ whole genome shotgun (WGS) entry which is preliminary data.</text>
</comment>
<organism evidence="2 3">
    <name type="scientific">Rhynchospora pubera</name>
    <dbReference type="NCBI Taxonomy" id="906938"/>
    <lineage>
        <taxon>Eukaryota</taxon>
        <taxon>Viridiplantae</taxon>
        <taxon>Streptophyta</taxon>
        <taxon>Embryophyta</taxon>
        <taxon>Tracheophyta</taxon>
        <taxon>Spermatophyta</taxon>
        <taxon>Magnoliopsida</taxon>
        <taxon>Liliopsida</taxon>
        <taxon>Poales</taxon>
        <taxon>Cyperaceae</taxon>
        <taxon>Cyperoideae</taxon>
        <taxon>Rhynchosporeae</taxon>
        <taxon>Rhynchospora</taxon>
    </lineage>
</organism>
<dbReference type="PANTHER" id="PTHR44259">
    <property type="entry name" value="OS07G0183000 PROTEIN-RELATED"/>
    <property type="match status" value="1"/>
</dbReference>
<dbReference type="PROSITE" id="PS50835">
    <property type="entry name" value="IG_LIKE"/>
    <property type="match status" value="1"/>
</dbReference>
<gene>
    <name evidence="2" type="ORF">LUZ62_064326</name>
</gene>